<reference evidence="1" key="1">
    <citation type="submission" date="2022-08" db="UniProtKB">
        <authorList>
            <consortium name="EnsemblMetazoa"/>
        </authorList>
    </citation>
    <scope>IDENTIFICATION</scope>
    <source>
        <strain evidence="1">05x7-T-G4-1.051#20</strain>
    </source>
</reference>
<dbReference type="EnsemblMetazoa" id="G28854.1">
    <property type="protein sequence ID" value="G28854.1:cds"/>
    <property type="gene ID" value="G28854"/>
</dbReference>
<organism evidence="1 2">
    <name type="scientific">Magallana gigas</name>
    <name type="common">Pacific oyster</name>
    <name type="synonym">Crassostrea gigas</name>
    <dbReference type="NCBI Taxonomy" id="29159"/>
    <lineage>
        <taxon>Eukaryota</taxon>
        <taxon>Metazoa</taxon>
        <taxon>Spiralia</taxon>
        <taxon>Lophotrochozoa</taxon>
        <taxon>Mollusca</taxon>
        <taxon>Bivalvia</taxon>
        <taxon>Autobranchia</taxon>
        <taxon>Pteriomorphia</taxon>
        <taxon>Ostreida</taxon>
        <taxon>Ostreoidea</taxon>
        <taxon>Ostreidae</taxon>
        <taxon>Magallana</taxon>
    </lineage>
</organism>
<sequence>MADAMLRGELMELTNQLLTSKFNTKTPYILHTDVFFYRMVDQGPVEIRLGVEWKLLSRHDAEEYLLPKRAAYELPDNAKKDGVQFRCWQPVYQKTGYDQWAIDQVEVIQDHNAQNHRFISRSNG</sequence>
<dbReference type="Proteomes" id="UP000005408">
    <property type="component" value="Unassembled WGS sequence"/>
</dbReference>
<proteinExistence type="predicted"/>
<dbReference type="Gene3D" id="2.60.120.260">
    <property type="entry name" value="Galactose-binding domain-like"/>
    <property type="match status" value="1"/>
</dbReference>
<evidence type="ECO:0000313" key="2">
    <source>
        <dbReference type="Proteomes" id="UP000005408"/>
    </source>
</evidence>
<dbReference type="InterPro" id="IPR049419">
    <property type="entry name" value="Reelin_subrepeat-B"/>
</dbReference>
<protein>
    <submittedName>
        <fullName evidence="1">Uncharacterized protein</fullName>
    </submittedName>
</protein>
<accession>A0A8W8LNH4</accession>
<keyword evidence="2" id="KW-1185">Reference proteome</keyword>
<evidence type="ECO:0000313" key="1">
    <source>
        <dbReference type="EnsemblMetazoa" id="G28854.1:cds"/>
    </source>
</evidence>
<dbReference type="AlphaFoldDB" id="A0A8W8LNH4"/>
<name>A0A8W8LNH4_MAGGI</name>
<dbReference type="OrthoDB" id="6107065at2759"/>
<dbReference type="Pfam" id="PF21471">
    <property type="entry name" value="Reelin_subrepeat-B"/>
    <property type="match status" value="1"/>
</dbReference>